<dbReference type="SMART" id="SM00418">
    <property type="entry name" value="HTH_ARSR"/>
    <property type="match status" value="1"/>
</dbReference>
<dbReference type="InterPro" id="IPR001845">
    <property type="entry name" value="HTH_ArsR_DNA-bd_dom"/>
</dbReference>
<dbReference type="AlphaFoldDB" id="A0A8J4EKF0"/>
<dbReference type="GO" id="GO:0032791">
    <property type="term" value="F:lead ion binding"/>
    <property type="evidence" value="ECO:0007669"/>
    <property type="project" value="TreeGrafter"/>
</dbReference>
<dbReference type="SUPFAM" id="SSF46785">
    <property type="entry name" value="Winged helix' DNA-binding domain"/>
    <property type="match status" value="1"/>
</dbReference>
<comment type="caution">
    <text evidence="2">The sequence shown here is derived from an EMBL/GenBank/DDBJ whole genome shotgun (WGS) entry which is preliminary data.</text>
</comment>
<proteinExistence type="predicted"/>
<evidence type="ECO:0000313" key="2">
    <source>
        <dbReference type="EMBL" id="GIL28132.1"/>
    </source>
</evidence>
<dbReference type="InterPro" id="IPR036390">
    <property type="entry name" value="WH_DNA-bd_sf"/>
</dbReference>
<dbReference type="Pfam" id="PF12840">
    <property type="entry name" value="HTH_20"/>
    <property type="match status" value="1"/>
</dbReference>
<dbReference type="GO" id="GO:0097063">
    <property type="term" value="F:cadmium ion sensor activity"/>
    <property type="evidence" value="ECO:0007669"/>
    <property type="project" value="TreeGrafter"/>
</dbReference>
<dbReference type="GO" id="GO:0003677">
    <property type="term" value="F:DNA binding"/>
    <property type="evidence" value="ECO:0007669"/>
    <property type="project" value="TreeGrafter"/>
</dbReference>
<dbReference type="PANTHER" id="PTHR39168:SF1">
    <property type="entry name" value="TRANSCRIPTIONAL REGULATORY PROTEIN"/>
    <property type="match status" value="1"/>
</dbReference>
<dbReference type="InterPro" id="IPR011991">
    <property type="entry name" value="ArsR-like_HTH"/>
</dbReference>
<dbReference type="GO" id="GO:0010288">
    <property type="term" value="P:response to lead ion"/>
    <property type="evidence" value="ECO:0007669"/>
    <property type="project" value="TreeGrafter"/>
</dbReference>
<evidence type="ECO:0000259" key="1">
    <source>
        <dbReference type="PROSITE" id="PS50987"/>
    </source>
</evidence>
<organism evidence="2 3">
    <name type="scientific">Actinocatenispora comari</name>
    <dbReference type="NCBI Taxonomy" id="2807577"/>
    <lineage>
        <taxon>Bacteria</taxon>
        <taxon>Bacillati</taxon>
        <taxon>Actinomycetota</taxon>
        <taxon>Actinomycetes</taxon>
        <taxon>Micromonosporales</taxon>
        <taxon>Micromonosporaceae</taxon>
        <taxon>Actinocatenispora</taxon>
    </lineage>
</organism>
<dbReference type="GO" id="GO:0046686">
    <property type="term" value="P:response to cadmium ion"/>
    <property type="evidence" value="ECO:0007669"/>
    <property type="project" value="TreeGrafter"/>
</dbReference>
<dbReference type="GO" id="GO:0003700">
    <property type="term" value="F:DNA-binding transcription factor activity"/>
    <property type="evidence" value="ECO:0007669"/>
    <property type="project" value="InterPro"/>
</dbReference>
<name>A0A8J4EKF0_9ACTN</name>
<dbReference type="Gene3D" id="1.10.10.10">
    <property type="entry name" value="Winged helix-like DNA-binding domain superfamily/Winged helix DNA-binding domain"/>
    <property type="match status" value="1"/>
</dbReference>
<keyword evidence="3" id="KW-1185">Reference proteome</keyword>
<dbReference type="CDD" id="cd00090">
    <property type="entry name" value="HTH_ARSR"/>
    <property type="match status" value="1"/>
</dbReference>
<dbReference type="NCBIfam" id="NF033788">
    <property type="entry name" value="HTH_metalloreg"/>
    <property type="match status" value="1"/>
</dbReference>
<dbReference type="InterPro" id="IPR052543">
    <property type="entry name" value="HTH_Metal-responsive_Reg"/>
</dbReference>
<dbReference type="PANTHER" id="PTHR39168">
    <property type="entry name" value="TRANSCRIPTIONAL REGULATOR-RELATED"/>
    <property type="match status" value="1"/>
</dbReference>
<dbReference type="Proteomes" id="UP000614996">
    <property type="component" value="Unassembled WGS sequence"/>
</dbReference>
<accession>A0A8J4EKF0</accession>
<dbReference type="PROSITE" id="PS50987">
    <property type="entry name" value="HTH_ARSR_2"/>
    <property type="match status" value="1"/>
</dbReference>
<sequence length="254" mass="26726">MSQVAALFADRTRARVLTALADGRALPASVLAAEAGVTAQAASAQLARLLSAGLVTVERSGRHRYYRMAGAPVAAVLEALARISPTEPVRSLRQGTRAAALRAARTCYDHLAGRLGVQVMQGLLDRGALVATDGVRTPRRRAGDGLAQQLRTHPYRLGPAAADVFAALGVPVRRLAPATTGRPLLRACLDWSEQQHHLAGRLGADLLTGLVEHGWVTRPPTRRAVRLTPAGAAGLSRVLGVTTEAAQPEPAHRA</sequence>
<gene>
    <name evidence="2" type="ORF">NUM_33860</name>
</gene>
<evidence type="ECO:0000313" key="3">
    <source>
        <dbReference type="Proteomes" id="UP000614996"/>
    </source>
</evidence>
<dbReference type="EMBL" id="BOPO01000055">
    <property type="protein sequence ID" value="GIL28132.1"/>
    <property type="molecule type" value="Genomic_DNA"/>
</dbReference>
<dbReference type="PRINTS" id="PR00778">
    <property type="entry name" value="HTHARSR"/>
</dbReference>
<dbReference type="InterPro" id="IPR036388">
    <property type="entry name" value="WH-like_DNA-bd_sf"/>
</dbReference>
<reference evidence="3" key="1">
    <citation type="journal article" date="2021" name="Int. J. Syst. Evol. Microbiol.">
        <title>Actinocatenispora comari sp. nov., an endophytic actinomycete isolated from aerial parts of Comarum salesowianum.</title>
        <authorList>
            <person name="Oyunbileg N."/>
            <person name="Iizaka Y."/>
            <person name="Hamada M."/>
            <person name="Davaapurev B.O."/>
            <person name="Fukumoto A."/>
            <person name="Tsetseg B."/>
            <person name="Kato F."/>
            <person name="Tamura T."/>
            <person name="Batkhuu J."/>
            <person name="Anzai Y."/>
        </authorList>
    </citation>
    <scope>NUCLEOTIDE SEQUENCE [LARGE SCALE GENOMIC DNA]</scope>
    <source>
        <strain evidence="3">NUM-2625</strain>
    </source>
</reference>
<feature type="domain" description="HTH arsR-type" evidence="1">
    <location>
        <begin position="1"/>
        <end position="88"/>
    </location>
</feature>
<protein>
    <submittedName>
        <fullName evidence="2">Transcriptional regulator</fullName>
    </submittedName>
</protein>